<evidence type="ECO:0000256" key="1">
    <source>
        <dbReference type="SAM" id="SignalP"/>
    </source>
</evidence>
<keyword evidence="1" id="KW-0732">Signal</keyword>
<evidence type="ECO:0000313" key="2">
    <source>
        <dbReference type="EMBL" id="MCM5680830.1"/>
    </source>
</evidence>
<dbReference type="Proteomes" id="UP001165541">
    <property type="component" value="Unassembled WGS sequence"/>
</dbReference>
<proteinExistence type="predicted"/>
<feature type="chain" id="PRO_5045602238" evidence="1">
    <location>
        <begin position="23"/>
        <end position="124"/>
    </location>
</feature>
<dbReference type="RefSeq" id="WP_251779274.1">
    <property type="nucleotide sequence ID" value="NZ_JAMKFE010000008.1"/>
</dbReference>
<reference evidence="2" key="1">
    <citation type="submission" date="2022-05" db="EMBL/GenBank/DDBJ databases">
        <title>Schlegelella sp. nov., isolated from mangrove soil.</title>
        <authorList>
            <person name="Liu Y."/>
            <person name="Ge X."/>
            <person name="Liu W."/>
        </authorList>
    </citation>
    <scope>NUCLEOTIDE SEQUENCE</scope>
    <source>
        <strain evidence="2">S2-27</strain>
    </source>
</reference>
<comment type="caution">
    <text evidence="2">The sequence shown here is derived from an EMBL/GenBank/DDBJ whole genome shotgun (WGS) entry which is preliminary data.</text>
</comment>
<sequence length="124" mass="12916">MNKLLATAIVSTAALVSFGAAAQEVTPTPELNGPSTLSRAEVRAELARAKSAGELKVFSSTYVPTVATTRSRAEVTAELRQAKADGEYALLNGEAVDPVAAQQFAAKKQNATRVATNPQSATVR</sequence>
<name>A0ABT0YQ18_9BURK</name>
<dbReference type="EMBL" id="JAMKFE010000008">
    <property type="protein sequence ID" value="MCM5680830.1"/>
    <property type="molecule type" value="Genomic_DNA"/>
</dbReference>
<dbReference type="Pfam" id="PF13663">
    <property type="entry name" value="DUF4148"/>
    <property type="match status" value="1"/>
</dbReference>
<protein>
    <submittedName>
        <fullName evidence="2">DUF4148 domain-containing protein</fullName>
    </submittedName>
</protein>
<feature type="signal peptide" evidence="1">
    <location>
        <begin position="1"/>
        <end position="22"/>
    </location>
</feature>
<keyword evidence="3" id="KW-1185">Reference proteome</keyword>
<evidence type="ECO:0000313" key="3">
    <source>
        <dbReference type="Proteomes" id="UP001165541"/>
    </source>
</evidence>
<dbReference type="InterPro" id="IPR025421">
    <property type="entry name" value="DUF4148"/>
</dbReference>
<accession>A0ABT0YQ18</accession>
<organism evidence="2 3">
    <name type="scientific">Caldimonas mangrovi</name>
    <dbReference type="NCBI Taxonomy" id="2944811"/>
    <lineage>
        <taxon>Bacteria</taxon>
        <taxon>Pseudomonadati</taxon>
        <taxon>Pseudomonadota</taxon>
        <taxon>Betaproteobacteria</taxon>
        <taxon>Burkholderiales</taxon>
        <taxon>Sphaerotilaceae</taxon>
        <taxon>Caldimonas</taxon>
    </lineage>
</organism>
<gene>
    <name evidence="2" type="ORF">M8A51_14995</name>
</gene>